<accession>A0A9N9QJC6</accession>
<evidence type="ECO:0000256" key="2">
    <source>
        <dbReference type="ARBA" id="ARBA00023002"/>
    </source>
</evidence>
<dbReference type="GO" id="GO:0016616">
    <property type="term" value="F:oxidoreductase activity, acting on the CH-OH group of donors, NAD or NADP as acceptor"/>
    <property type="evidence" value="ECO:0007669"/>
    <property type="project" value="TreeGrafter"/>
</dbReference>
<sequence length="270" mass="29883">MEGFDIHDTVALVTGGASGLGFQYSLALLEKGARGVTLVDILPDDAGSKAIDEIERKFGKNKAIFVEADVTNYQKLEDAFKKTVETFKNIDILINNAGIANDAIWQRELTVNINGTIHGILLGMDHYIPKYKSRSEGLILNVSSISGIQPFATRPIYTATKFAIHAMTLSWGLPAHYNRTRVRVVGVCPGFTITSMTSGTLNRCLSSEYKVNEARELDALPKQKPEELVPNVIKIIEKAPPGTVWVAEGAEPAYQYEMKDRFNMEKVYLE</sequence>
<dbReference type="SUPFAM" id="SSF51735">
    <property type="entry name" value="NAD(P)-binding Rossmann-fold domains"/>
    <property type="match status" value="1"/>
</dbReference>
<dbReference type="AlphaFoldDB" id="A0A9N9QJC6"/>
<evidence type="ECO:0000256" key="1">
    <source>
        <dbReference type="ARBA" id="ARBA00006484"/>
    </source>
</evidence>
<evidence type="ECO:0000256" key="3">
    <source>
        <dbReference type="RuleBase" id="RU000363"/>
    </source>
</evidence>
<dbReference type="PROSITE" id="PS00061">
    <property type="entry name" value="ADH_SHORT"/>
    <property type="match status" value="1"/>
</dbReference>
<dbReference type="GO" id="GO:0005737">
    <property type="term" value="C:cytoplasm"/>
    <property type="evidence" value="ECO:0007669"/>
    <property type="project" value="TreeGrafter"/>
</dbReference>
<dbReference type="InterPro" id="IPR020904">
    <property type="entry name" value="Sc_DH/Rdtase_CS"/>
</dbReference>
<dbReference type="PANTHER" id="PTHR44229">
    <property type="entry name" value="15-HYDROXYPROSTAGLANDIN DEHYDROGENASE [NAD(+)]"/>
    <property type="match status" value="1"/>
</dbReference>
<comment type="similarity">
    <text evidence="1 3">Belongs to the short-chain dehydrogenases/reductases (SDR) family.</text>
</comment>
<evidence type="ECO:0000313" key="4">
    <source>
        <dbReference type="EMBL" id="CAG9761040.1"/>
    </source>
</evidence>
<name>A0A9N9QJC6_9CUCU</name>
<evidence type="ECO:0008006" key="6">
    <source>
        <dbReference type="Google" id="ProtNLM"/>
    </source>
</evidence>
<gene>
    <name evidence="4" type="ORF">CEUTPL_LOCUS1753</name>
</gene>
<dbReference type="InterPro" id="IPR036291">
    <property type="entry name" value="NAD(P)-bd_dom_sf"/>
</dbReference>
<dbReference type="InterPro" id="IPR002347">
    <property type="entry name" value="SDR_fam"/>
</dbReference>
<dbReference type="PRINTS" id="PR00080">
    <property type="entry name" value="SDRFAMILY"/>
</dbReference>
<dbReference type="OrthoDB" id="417891at2759"/>
<dbReference type="Gene3D" id="3.40.50.720">
    <property type="entry name" value="NAD(P)-binding Rossmann-like Domain"/>
    <property type="match status" value="1"/>
</dbReference>
<organism evidence="4 5">
    <name type="scientific">Ceutorhynchus assimilis</name>
    <name type="common">cabbage seed weevil</name>
    <dbReference type="NCBI Taxonomy" id="467358"/>
    <lineage>
        <taxon>Eukaryota</taxon>
        <taxon>Metazoa</taxon>
        <taxon>Ecdysozoa</taxon>
        <taxon>Arthropoda</taxon>
        <taxon>Hexapoda</taxon>
        <taxon>Insecta</taxon>
        <taxon>Pterygota</taxon>
        <taxon>Neoptera</taxon>
        <taxon>Endopterygota</taxon>
        <taxon>Coleoptera</taxon>
        <taxon>Polyphaga</taxon>
        <taxon>Cucujiformia</taxon>
        <taxon>Curculionidae</taxon>
        <taxon>Ceutorhynchinae</taxon>
        <taxon>Ceutorhynchus</taxon>
    </lineage>
</organism>
<dbReference type="PRINTS" id="PR00081">
    <property type="entry name" value="GDHRDH"/>
</dbReference>
<evidence type="ECO:0000313" key="5">
    <source>
        <dbReference type="Proteomes" id="UP001152799"/>
    </source>
</evidence>
<dbReference type="PANTHER" id="PTHR44229:SF8">
    <property type="entry name" value="ALCOHOL DEHYDROGENASE-RELATED"/>
    <property type="match status" value="1"/>
</dbReference>
<protein>
    <recommendedName>
        <fullName evidence="6">15-hydroxyprostaglandin dehydrogenase [NAD(+)]-like</fullName>
    </recommendedName>
</protein>
<proteinExistence type="inferred from homology"/>
<dbReference type="Proteomes" id="UP001152799">
    <property type="component" value="Chromosome 1"/>
</dbReference>
<reference evidence="4" key="1">
    <citation type="submission" date="2022-01" db="EMBL/GenBank/DDBJ databases">
        <authorList>
            <person name="King R."/>
        </authorList>
    </citation>
    <scope>NUCLEOTIDE SEQUENCE</scope>
</reference>
<keyword evidence="2" id="KW-0560">Oxidoreductase</keyword>
<keyword evidence="5" id="KW-1185">Reference proteome</keyword>
<dbReference type="Pfam" id="PF00106">
    <property type="entry name" value="adh_short"/>
    <property type="match status" value="1"/>
</dbReference>
<dbReference type="EMBL" id="OU892277">
    <property type="protein sequence ID" value="CAG9761040.1"/>
    <property type="molecule type" value="Genomic_DNA"/>
</dbReference>